<proteinExistence type="predicted"/>
<reference evidence="2" key="1">
    <citation type="journal article" date="2019" name="Int. J. Syst. Evol. Microbiol.">
        <title>The Global Catalogue of Microorganisms (GCM) 10K type strain sequencing project: providing services to taxonomists for standard genome sequencing and annotation.</title>
        <authorList>
            <consortium name="The Broad Institute Genomics Platform"/>
            <consortium name="The Broad Institute Genome Sequencing Center for Infectious Disease"/>
            <person name="Wu L."/>
            <person name="Ma J."/>
        </authorList>
    </citation>
    <scope>NUCLEOTIDE SEQUENCE [LARGE SCALE GENOMIC DNA]</scope>
    <source>
        <strain evidence="2">JCM 17939</strain>
    </source>
</reference>
<evidence type="ECO:0000313" key="2">
    <source>
        <dbReference type="Proteomes" id="UP001501442"/>
    </source>
</evidence>
<evidence type="ECO:0008006" key="3">
    <source>
        <dbReference type="Google" id="ProtNLM"/>
    </source>
</evidence>
<keyword evidence="2" id="KW-1185">Reference proteome</keyword>
<evidence type="ECO:0000313" key="1">
    <source>
        <dbReference type="EMBL" id="GAA4631385.1"/>
    </source>
</evidence>
<dbReference type="Gene3D" id="3.30.565.10">
    <property type="entry name" value="Histidine kinase-like ATPase, C-terminal domain"/>
    <property type="match status" value="1"/>
</dbReference>
<dbReference type="EMBL" id="BAABHK010000009">
    <property type="protein sequence ID" value="GAA4631385.1"/>
    <property type="molecule type" value="Genomic_DNA"/>
</dbReference>
<dbReference type="InterPro" id="IPR036890">
    <property type="entry name" value="HATPase_C_sf"/>
</dbReference>
<organism evidence="1 2">
    <name type="scientific">Actinoallomurus vinaceus</name>
    <dbReference type="NCBI Taxonomy" id="1080074"/>
    <lineage>
        <taxon>Bacteria</taxon>
        <taxon>Bacillati</taxon>
        <taxon>Actinomycetota</taxon>
        <taxon>Actinomycetes</taxon>
        <taxon>Streptosporangiales</taxon>
        <taxon>Thermomonosporaceae</taxon>
        <taxon>Actinoallomurus</taxon>
    </lineage>
</organism>
<dbReference type="Proteomes" id="UP001501442">
    <property type="component" value="Unassembled WGS sequence"/>
</dbReference>
<comment type="caution">
    <text evidence="1">The sequence shown here is derived from an EMBL/GenBank/DDBJ whole genome shotgun (WGS) entry which is preliminary data.</text>
</comment>
<protein>
    <recommendedName>
        <fullName evidence="3">ATP-binding protein</fullName>
    </recommendedName>
</protein>
<accession>A0ABP8UJB8</accession>
<sequence length="77" mass="8419">MRTGTFAVRLPTLDLSATQRSTDRLPAQPLATSRHLQDRLTDDGENGRGLAILNALTTCWGWHGDVRGRTVTAIFLG</sequence>
<gene>
    <name evidence="1" type="ORF">GCM10023196_060630</name>
</gene>
<name>A0ABP8UJB8_9ACTN</name>